<protein>
    <submittedName>
        <fullName evidence="8">MFS family permease</fullName>
    </submittedName>
</protein>
<evidence type="ECO:0000256" key="3">
    <source>
        <dbReference type="ARBA" id="ARBA00022989"/>
    </source>
</evidence>
<feature type="transmembrane region" description="Helical" evidence="6">
    <location>
        <begin position="412"/>
        <end position="433"/>
    </location>
</feature>
<feature type="domain" description="Major facilitator superfamily (MFS) profile" evidence="7">
    <location>
        <begin position="208"/>
        <end position="437"/>
    </location>
</feature>
<evidence type="ECO:0000313" key="8">
    <source>
        <dbReference type="EMBL" id="NYJ23069.1"/>
    </source>
</evidence>
<feature type="transmembrane region" description="Helical" evidence="6">
    <location>
        <begin position="40"/>
        <end position="64"/>
    </location>
</feature>
<feature type="transmembrane region" description="Helical" evidence="6">
    <location>
        <begin position="200"/>
        <end position="219"/>
    </location>
</feature>
<organism evidence="8 9">
    <name type="scientific">Leifsonia shinshuensis</name>
    <dbReference type="NCBI Taxonomy" id="150026"/>
    <lineage>
        <taxon>Bacteria</taxon>
        <taxon>Bacillati</taxon>
        <taxon>Actinomycetota</taxon>
        <taxon>Actinomycetes</taxon>
        <taxon>Micrococcales</taxon>
        <taxon>Microbacteriaceae</taxon>
        <taxon>Leifsonia</taxon>
    </lineage>
</organism>
<dbReference type="Pfam" id="PF07690">
    <property type="entry name" value="MFS_1"/>
    <property type="match status" value="1"/>
</dbReference>
<feature type="transmembrane region" description="Helical" evidence="6">
    <location>
        <begin position="252"/>
        <end position="272"/>
    </location>
</feature>
<feature type="region of interest" description="Disordered" evidence="5">
    <location>
        <begin position="1"/>
        <end position="23"/>
    </location>
</feature>
<reference evidence="8 9" key="1">
    <citation type="submission" date="2020-07" db="EMBL/GenBank/DDBJ databases">
        <title>Sequencing the genomes of 1000 actinobacteria strains.</title>
        <authorList>
            <person name="Klenk H.-P."/>
        </authorList>
    </citation>
    <scope>NUCLEOTIDE SEQUENCE [LARGE SCALE GENOMIC DNA]</scope>
    <source>
        <strain evidence="8 9">DSM 15165</strain>
    </source>
</reference>
<dbReference type="PROSITE" id="PS50850">
    <property type="entry name" value="MFS"/>
    <property type="match status" value="1"/>
</dbReference>
<dbReference type="InterPro" id="IPR011701">
    <property type="entry name" value="MFS"/>
</dbReference>
<feature type="compositionally biased region" description="Low complexity" evidence="5">
    <location>
        <begin position="1"/>
        <end position="16"/>
    </location>
</feature>
<dbReference type="PANTHER" id="PTHR23528">
    <property type="match status" value="1"/>
</dbReference>
<dbReference type="InterPro" id="IPR020846">
    <property type="entry name" value="MFS_dom"/>
</dbReference>
<dbReference type="InterPro" id="IPR036259">
    <property type="entry name" value="MFS_trans_sf"/>
</dbReference>
<evidence type="ECO:0000256" key="5">
    <source>
        <dbReference type="SAM" id="MobiDB-lite"/>
    </source>
</evidence>
<feature type="transmembrane region" description="Helical" evidence="6">
    <location>
        <begin position="292"/>
        <end position="313"/>
    </location>
</feature>
<dbReference type="EMBL" id="JACCFL010000001">
    <property type="protein sequence ID" value="NYJ23069.1"/>
    <property type="molecule type" value="Genomic_DNA"/>
</dbReference>
<dbReference type="SUPFAM" id="SSF103473">
    <property type="entry name" value="MFS general substrate transporter"/>
    <property type="match status" value="1"/>
</dbReference>
<comment type="caution">
    <text evidence="8">The sequence shown here is derived from an EMBL/GenBank/DDBJ whole genome shotgun (WGS) entry which is preliminary data.</text>
</comment>
<evidence type="ECO:0000313" key="9">
    <source>
        <dbReference type="Proteomes" id="UP000578352"/>
    </source>
</evidence>
<feature type="transmembrane region" description="Helical" evidence="6">
    <location>
        <begin position="112"/>
        <end position="129"/>
    </location>
</feature>
<name>A0A853CRV0_9MICO</name>
<keyword evidence="3 6" id="KW-1133">Transmembrane helix</keyword>
<dbReference type="PROSITE" id="PS00216">
    <property type="entry name" value="SUGAR_TRANSPORT_1"/>
    <property type="match status" value="1"/>
</dbReference>
<dbReference type="InterPro" id="IPR005829">
    <property type="entry name" value="Sugar_transporter_CS"/>
</dbReference>
<dbReference type="GO" id="GO:0005886">
    <property type="term" value="C:plasma membrane"/>
    <property type="evidence" value="ECO:0007669"/>
    <property type="project" value="UniProtKB-SubCell"/>
</dbReference>
<dbReference type="AlphaFoldDB" id="A0A853CRV0"/>
<evidence type="ECO:0000256" key="6">
    <source>
        <dbReference type="SAM" id="Phobius"/>
    </source>
</evidence>
<dbReference type="GO" id="GO:0022857">
    <property type="term" value="F:transmembrane transporter activity"/>
    <property type="evidence" value="ECO:0007669"/>
    <property type="project" value="InterPro"/>
</dbReference>
<comment type="subcellular location">
    <subcellularLocation>
        <location evidence="1">Cell membrane</location>
        <topology evidence="1">Multi-pass membrane protein</topology>
    </subcellularLocation>
</comment>
<evidence type="ECO:0000256" key="4">
    <source>
        <dbReference type="ARBA" id="ARBA00023136"/>
    </source>
</evidence>
<keyword evidence="2 6" id="KW-0812">Transmembrane</keyword>
<evidence type="ECO:0000259" key="7">
    <source>
        <dbReference type="PROSITE" id="PS50850"/>
    </source>
</evidence>
<feature type="transmembrane region" description="Helical" evidence="6">
    <location>
        <begin position="76"/>
        <end position="100"/>
    </location>
</feature>
<proteinExistence type="predicted"/>
<feature type="transmembrane region" description="Helical" evidence="6">
    <location>
        <begin position="172"/>
        <end position="194"/>
    </location>
</feature>
<dbReference type="PANTHER" id="PTHR23528:SF1">
    <property type="entry name" value="MAJOR FACILITATOR SUPERFAMILY (MFS) PROFILE DOMAIN-CONTAINING PROTEIN"/>
    <property type="match status" value="1"/>
</dbReference>
<accession>A0A853CRV0</accession>
<keyword evidence="4 6" id="KW-0472">Membrane</keyword>
<feature type="transmembrane region" description="Helical" evidence="6">
    <location>
        <begin position="322"/>
        <end position="341"/>
    </location>
</feature>
<dbReference type="Gene3D" id="1.20.1250.20">
    <property type="entry name" value="MFS general substrate transporter like domains"/>
    <property type="match status" value="2"/>
</dbReference>
<feature type="transmembrane region" description="Helical" evidence="6">
    <location>
        <begin position="385"/>
        <end position="406"/>
    </location>
</feature>
<gene>
    <name evidence="8" type="ORF">HNR13_001356</name>
</gene>
<evidence type="ECO:0000256" key="2">
    <source>
        <dbReference type="ARBA" id="ARBA00022692"/>
    </source>
</evidence>
<sequence>MTTMSSSSPDPAPVSATGADALPDSADTAGTLSPLARRGLLPSLAITSLVLFATYAGLISVLLPNQVTNIDPAHKVANLAIVTTTSFVFTLFAQPIVGAFSDRTRSRMGRRAPWMVIGTAVAAVFLIGLGSLQSILWITVFWVVIQVALNAMQGPLSAITPDRFPRSRRGAASAMVGIGTMAGSTIGVIVAGVLAANVGLAYSAFGIVVLLVTLGFVLFNRDYSSTGIELPPFRWKAFFAGFWINPRKHPDFAWAFAARFLFILGYFVAFSYQLFILTDYIGMSLKQANAQIGVISVASLVTTVVSVSLAGWLSDKLGRRKVFIYLASVLMVVGLAMPLLMPTITGMLLMSAINGFGFGLYMACDTALMTEVLPGGGVSAAKDLGILNVATNIPQALSPAIAALLIGVLGGYPALFVFAMVCVAVAALVLIPIKSVR</sequence>
<dbReference type="Proteomes" id="UP000578352">
    <property type="component" value="Unassembled WGS sequence"/>
</dbReference>
<evidence type="ECO:0000256" key="1">
    <source>
        <dbReference type="ARBA" id="ARBA00004651"/>
    </source>
</evidence>